<dbReference type="GO" id="GO:0006886">
    <property type="term" value="P:intracellular protein transport"/>
    <property type="evidence" value="ECO:0007669"/>
    <property type="project" value="InterPro"/>
</dbReference>
<evidence type="ECO:0000313" key="12">
    <source>
        <dbReference type="EMBL" id="CAB4530809.1"/>
    </source>
</evidence>
<evidence type="ECO:0000256" key="8">
    <source>
        <dbReference type="ARBA" id="ARBA00023010"/>
    </source>
</evidence>
<organism evidence="13">
    <name type="scientific">freshwater metagenome</name>
    <dbReference type="NCBI Taxonomy" id="449393"/>
    <lineage>
        <taxon>unclassified sequences</taxon>
        <taxon>metagenomes</taxon>
        <taxon>ecological metagenomes</taxon>
    </lineage>
</organism>
<accession>A0A6J6F0V8</accession>
<dbReference type="NCBIfam" id="TIGR00916">
    <property type="entry name" value="2A0604s01"/>
    <property type="match status" value="1"/>
</dbReference>
<evidence type="ECO:0000256" key="4">
    <source>
        <dbReference type="ARBA" id="ARBA00022475"/>
    </source>
</evidence>
<dbReference type="NCBIfam" id="TIGR00966">
    <property type="entry name" value="transloc_SecF"/>
    <property type="match status" value="1"/>
</dbReference>
<sequence>MSSITQFGNRLYTGETSINFIGRRVVWYLTSLAIILVAVAITVLRGGFAFGIEFRGGSEFQVSNPASTDTSIAERTITSEVGAAAAPKISIVGGKSVRVQTDQLTAEETDALRVSLADAYSVPVDKVTSSFIGASWGSDITSQALRALAIFLVLVSIVMALYFRTWKMSVAAMVAVVHDLIITAAVYGAFGLEVTPAAVIGLLTILGYSLYDTVVVFDKIRENTSVAYDESKRSFAESVNLAVNQTLVRSINTSVVAALPVSSILFIGSILLGAGTLRDIALSLFVGILCGAYSTMFIAAPLYAQLREGESESVKQGRKERTEIVRNASGAVR</sequence>
<reference evidence="13" key="1">
    <citation type="submission" date="2020-05" db="EMBL/GenBank/DDBJ databases">
        <authorList>
            <person name="Chiriac C."/>
            <person name="Salcher M."/>
            <person name="Ghai R."/>
            <person name="Kavagutti S V."/>
        </authorList>
    </citation>
    <scope>NUCLEOTIDE SEQUENCE</scope>
</reference>
<dbReference type="AlphaFoldDB" id="A0A6J6F0V8"/>
<keyword evidence="7 10" id="KW-1133">Transmembrane helix</keyword>
<evidence type="ECO:0000259" key="11">
    <source>
        <dbReference type="Pfam" id="PF02355"/>
    </source>
</evidence>
<feature type="transmembrane region" description="Helical" evidence="10">
    <location>
        <begin position="25"/>
        <end position="44"/>
    </location>
</feature>
<evidence type="ECO:0000256" key="7">
    <source>
        <dbReference type="ARBA" id="ARBA00022989"/>
    </source>
</evidence>
<dbReference type="Pfam" id="PF02355">
    <property type="entry name" value="SecD_SecF_C"/>
    <property type="match status" value="1"/>
</dbReference>
<evidence type="ECO:0000313" key="13">
    <source>
        <dbReference type="EMBL" id="CAB4580613.1"/>
    </source>
</evidence>
<dbReference type="EMBL" id="CAEZSG010000004">
    <property type="protein sequence ID" value="CAB4530809.1"/>
    <property type="molecule type" value="Genomic_DNA"/>
</dbReference>
<keyword evidence="8" id="KW-0811">Translocation</keyword>
<name>A0A6J6F0V8_9ZZZZ</name>
<feature type="transmembrane region" description="Helical" evidence="10">
    <location>
        <begin position="170"/>
        <end position="190"/>
    </location>
</feature>
<dbReference type="GO" id="GO:0005886">
    <property type="term" value="C:plasma membrane"/>
    <property type="evidence" value="ECO:0007669"/>
    <property type="project" value="UniProtKB-SubCell"/>
</dbReference>
<dbReference type="InterPro" id="IPR022645">
    <property type="entry name" value="SecD/SecF_bac"/>
</dbReference>
<dbReference type="Gene3D" id="1.20.1640.10">
    <property type="entry name" value="Multidrug efflux transporter AcrB transmembrane domain"/>
    <property type="match status" value="1"/>
</dbReference>
<feature type="domain" description="Protein export membrane protein SecD/SecF C-terminal" evidence="11">
    <location>
        <begin position="124"/>
        <end position="308"/>
    </location>
</feature>
<comment type="subcellular location">
    <subcellularLocation>
        <location evidence="1">Cell membrane</location>
        <topology evidence="1">Multi-pass membrane protein</topology>
    </subcellularLocation>
</comment>
<dbReference type="SUPFAM" id="SSF82866">
    <property type="entry name" value="Multidrug efflux transporter AcrB transmembrane domain"/>
    <property type="match status" value="1"/>
</dbReference>
<dbReference type="PANTHER" id="PTHR30081:SF8">
    <property type="entry name" value="PROTEIN TRANSLOCASE SUBUNIT SECF"/>
    <property type="match status" value="1"/>
</dbReference>
<dbReference type="InterPro" id="IPR005665">
    <property type="entry name" value="SecF_bac"/>
</dbReference>
<protein>
    <recommendedName>
        <fullName evidence="2">Protein translocase subunit SecF</fullName>
    </recommendedName>
</protein>
<proteinExistence type="inferred from homology"/>
<evidence type="ECO:0000256" key="1">
    <source>
        <dbReference type="ARBA" id="ARBA00004651"/>
    </source>
</evidence>
<dbReference type="HAMAP" id="MF_01464_B">
    <property type="entry name" value="SecF_B"/>
    <property type="match status" value="1"/>
</dbReference>
<dbReference type="GO" id="GO:0015450">
    <property type="term" value="F:protein-transporting ATPase activity"/>
    <property type="evidence" value="ECO:0007669"/>
    <property type="project" value="InterPro"/>
</dbReference>
<dbReference type="InterPro" id="IPR048634">
    <property type="entry name" value="SecD_SecF_C"/>
</dbReference>
<evidence type="ECO:0000256" key="2">
    <source>
        <dbReference type="ARBA" id="ARBA00015792"/>
    </source>
</evidence>
<keyword evidence="5 10" id="KW-0812">Transmembrane</keyword>
<dbReference type="PRINTS" id="PR01755">
    <property type="entry name" value="SECFTRNLCASE"/>
</dbReference>
<dbReference type="EMBL" id="CAEZTZ010000022">
    <property type="protein sequence ID" value="CAB4580613.1"/>
    <property type="molecule type" value="Genomic_DNA"/>
</dbReference>
<feature type="transmembrane region" description="Helical" evidence="10">
    <location>
        <begin position="196"/>
        <end position="217"/>
    </location>
</feature>
<dbReference type="InterPro" id="IPR055344">
    <property type="entry name" value="SecD_SecF_C_bact"/>
</dbReference>
<evidence type="ECO:0000256" key="6">
    <source>
        <dbReference type="ARBA" id="ARBA00022927"/>
    </source>
</evidence>
<keyword evidence="9 10" id="KW-0472">Membrane</keyword>
<feature type="transmembrane region" description="Helical" evidence="10">
    <location>
        <begin position="144"/>
        <end position="163"/>
    </location>
</feature>
<keyword evidence="4" id="KW-1003">Cell membrane</keyword>
<feature type="transmembrane region" description="Helical" evidence="10">
    <location>
        <begin position="280"/>
        <end position="303"/>
    </location>
</feature>
<dbReference type="InterPro" id="IPR022813">
    <property type="entry name" value="SecD/SecF_arch_bac"/>
</dbReference>
<evidence type="ECO:0000256" key="9">
    <source>
        <dbReference type="ARBA" id="ARBA00023136"/>
    </source>
</evidence>
<feature type="transmembrane region" description="Helical" evidence="10">
    <location>
        <begin position="255"/>
        <end position="274"/>
    </location>
</feature>
<evidence type="ECO:0000256" key="3">
    <source>
        <dbReference type="ARBA" id="ARBA00022448"/>
    </source>
</evidence>
<keyword evidence="6" id="KW-0653">Protein transport</keyword>
<evidence type="ECO:0000256" key="5">
    <source>
        <dbReference type="ARBA" id="ARBA00022692"/>
    </source>
</evidence>
<gene>
    <name evidence="12" type="ORF">UFOPK1413_00048</name>
    <name evidence="13" type="ORF">UFOPK1767_00290</name>
</gene>
<evidence type="ECO:0000256" key="10">
    <source>
        <dbReference type="SAM" id="Phobius"/>
    </source>
</evidence>
<dbReference type="PANTHER" id="PTHR30081">
    <property type="entry name" value="PROTEIN-EXPORT MEMBRANE PROTEIN SEC"/>
    <property type="match status" value="1"/>
</dbReference>
<keyword evidence="3" id="KW-0813">Transport</keyword>